<sequence>MSFTPPNNTITFPFKTEEVDPHTLAVMSDAESMFTSGIKSEQDEEEEVPAPLSTPKKRGKKTTHANDDDDDSPAKKTKKSPSKKTGALGPIPTTLDEASAEDKMIIRMKEVEGKPWADIRKALENITGTNLGRSTLQIRYTRMKTNFVVFDKVDEPRLFQAKKEIEERFESGKWQKIADWIEANGGSKYPSTTVQKKYKELNKRNVGNGVAATAMEEEE</sequence>
<dbReference type="Proteomes" id="UP000184300">
    <property type="component" value="Unassembled WGS sequence"/>
</dbReference>
<evidence type="ECO:0000313" key="3">
    <source>
        <dbReference type="Proteomes" id="UP000184300"/>
    </source>
</evidence>
<name>A0A1L9VA51_ASPGL</name>
<dbReference type="RefSeq" id="XP_022397467.1">
    <property type="nucleotide sequence ID" value="XM_022542379.1"/>
</dbReference>
<organism evidence="2 3">
    <name type="scientific">Aspergillus glaucus CBS 516.65</name>
    <dbReference type="NCBI Taxonomy" id="1160497"/>
    <lineage>
        <taxon>Eukaryota</taxon>
        <taxon>Fungi</taxon>
        <taxon>Dikarya</taxon>
        <taxon>Ascomycota</taxon>
        <taxon>Pezizomycotina</taxon>
        <taxon>Eurotiomycetes</taxon>
        <taxon>Eurotiomycetidae</taxon>
        <taxon>Eurotiales</taxon>
        <taxon>Aspergillaceae</taxon>
        <taxon>Aspergillus</taxon>
        <taxon>Aspergillus subgen. Aspergillus</taxon>
    </lineage>
</organism>
<dbReference type="STRING" id="1160497.A0A1L9VA51"/>
<dbReference type="GeneID" id="34458640"/>
<accession>A0A1L9VA51</accession>
<dbReference type="AlphaFoldDB" id="A0A1L9VA51"/>
<evidence type="ECO:0000256" key="1">
    <source>
        <dbReference type="SAM" id="MobiDB-lite"/>
    </source>
</evidence>
<gene>
    <name evidence="2" type="ORF">ASPGLDRAFT_156612</name>
</gene>
<protein>
    <submittedName>
        <fullName evidence="2">Uncharacterized protein</fullName>
    </submittedName>
</protein>
<dbReference type="OrthoDB" id="5375264at2759"/>
<feature type="compositionally biased region" description="Polar residues" evidence="1">
    <location>
        <begin position="1"/>
        <end position="11"/>
    </location>
</feature>
<reference evidence="3" key="1">
    <citation type="journal article" date="2017" name="Genome Biol.">
        <title>Comparative genomics reveals high biological diversity and specific adaptations in the industrially and medically important fungal genus Aspergillus.</title>
        <authorList>
            <person name="de Vries R.P."/>
            <person name="Riley R."/>
            <person name="Wiebenga A."/>
            <person name="Aguilar-Osorio G."/>
            <person name="Amillis S."/>
            <person name="Uchima C.A."/>
            <person name="Anderluh G."/>
            <person name="Asadollahi M."/>
            <person name="Askin M."/>
            <person name="Barry K."/>
            <person name="Battaglia E."/>
            <person name="Bayram O."/>
            <person name="Benocci T."/>
            <person name="Braus-Stromeyer S.A."/>
            <person name="Caldana C."/>
            <person name="Canovas D."/>
            <person name="Cerqueira G.C."/>
            <person name="Chen F."/>
            <person name="Chen W."/>
            <person name="Choi C."/>
            <person name="Clum A."/>
            <person name="Dos Santos R.A."/>
            <person name="Damasio A.R."/>
            <person name="Diallinas G."/>
            <person name="Emri T."/>
            <person name="Fekete E."/>
            <person name="Flipphi M."/>
            <person name="Freyberg S."/>
            <person name="Gallo A."/>
            <person name="Gournas C."/>
            <person name="Habgood R."/>
            <person name="Hainaut M."/>
            <person name="Harispe M.L."/>
            <person name="Henrissat B."/>
            <person name="Hilden K.S."/>
            <person name="Hope R."/>
            <person name="Hossain A."/>
            <person name="Karabika E."/>
            <person name="Karaffa L."/>
            <person name="Karanyi Z."/>
            <person name="Krasevec N."/>
            <person name="Kuo A."/>
            <person name="Kusch H."/>
            <person name="LaButti K."/>
            <person name="Lagendijk E.L."/>
            <person name="Lapidus A."/>
            <person name="Levasseur A."/>
            <person name="Lindquist E."/>
            <person name="Lipzen A."/>
            <person name="Logrieco A.F."/>
            <person name="MacCabe A."/>
            <person name="Maekelae M.R."/>
            <person name="Malavazi I."/>
            <person name="Melin P."/>
            <person name="Meyer V."/>
            <person name="Mielnichuk N."/>
            <person name="Miskei M."/>
            <person name="Molnar A.P."/>
            <person name="Mule G."/>
            <person name="Ngan C.Y."/>
            <person name="Orejas M."/>
            <person name="Orosz E."/>
            <person name="Ouedraogo J.P."/>
            <person name="Overkamp K.M."/>
            <person name="Park H.-S."/>
            <person name="Perrone G."/>
            <person name="Piumi F."/>
            <person name="Punt P.J."/>
            <person name="Ram A.F."/>
            <person name="Ramon A."/>
            <person name="Rauscher S."/>
            <person name="Record E."/>
            <person name="Riano-Pachon D.M."/>
            <person name="Robert V."/>
            <person name="Roehrig J."/>
            <person name="Ruller R."/>
            <person name="Salamov A."/>
            <person name="Salih N.S."/>
            <person name="Samson R.A."/>
            <person name="Sandor E."/>
            <person name="Sanguinetti M."/>
            <person name="Schuetze T."/>
            <person name="Sepcic K."/>
            <person name="Shelest E."/>
            <person name="Sherlock G."/>
            <person name="Sophianopoulou V."/>
            <person name="Squina F.M."/>
            <person name="Sun H."/>
            <person name="Susca A."/>
            <person name="Todd R.B."/>
            <person name="Tsang A."/>
            <person name="Unkles S.E."/>
            <person name="van de Wiele N."/>
            <person name="van Rossen-Uffink D."/>
            <person name="Oliveira J.V."/>
            <person name="Vesth T.C."/>
            <person name="Visser J."/>
            <person name="Yu J.-H."/>
            <person name="Zhou M."/>
            <person name="Andersen M.R."/>
            <person name="Archer D.B."/>
            <person name="Baker S.E."/>
            <person name="Benoit I."/>
            <person name="Brakhage A.A."/>
            <person name="Braus G.H."/>
            <person name="Fischer R."/>
            <person name="Frisvad J.C."/>
            <person name="Goldman G.H."/>
            <person name="Houbraken J."/>
            <person name="Oakley B."/>
            <person name="Pocsi I."/>
            <person name="Scazzocchio C."/>
            <person name="Seiboth B."/>
            <person name="vanKuyk P.A."/>
            <person name="Wortman J."/>
            <person name="Dyer P.S."/>
            <person name="Grigoriev I.V."/>
        </authorList>
    </citation>
    <scope>NUCLEOTIDE SEQUENCE [LARGE SCALE GENOMIC DNA]</scope>
    <source>
        <strain evidence="3">CBS 516.65</strain>
    </source>
</reference>
<dbReference type="VEuPathDB" id="FungiDB:ASPGLDRAFT_156612"/>
<keyword evidence="3" id="KW-1185">Reference proteome</keyword>
<dbReference type="EMBL" id="KV878909">
    <property type="protein sequence ID" value="OJJ80769.1"/>
    <property type="molecule type" value="Genomic_DNA"/>
</dbReference>
<feature type="region of interest" description="Disordered" evidence="1">
    <location>
        <begin position="1"/>
        <end position="94"/>
    </location>
</feature>
<proteinExistence type="predicted"/>
<evidence type="ECO:0000313" key="2">
    <source>
        <dbReference type="EMBL" id="OJJ80769.1"/>
    </source>
</evidence>